<organism evidence="3 4">
    <name type="scientific">Sulfuriferula multivorans</name>
    <dbReference type="NCBI Taxonomy" id="1559896"/>
    <lineage>
        <taxon>Bacteria</taxon>
        <taxon>Pseudomonadati</taxon>
        <taxon>Pseudomonadota</taxon>
        <taxon>Betaproteobacteria</taxon>
        <taxon>Nitrosomonadales</taxon>
        <taxon>Sulfuricellaceae</taxon>
        <taxon>Sulfuriferula</taxon>
    </lineage>
</organism>
<keyword evidence="4" id="KW-1185">Reference proteome</keyword>
<keyword evidence="1" id="KW-0460">Magnesium</keyword>
<dbReference type="PANTHER" id="PTHR43777:SF1">
    <property type="entry name" value="MOLYBDENUM COFACTOR CYTIDYLYLTRANSFERASE"/>
    <property type="match status" value="1"/>
</dbReference>
<keyword evidence="3" id="KW-0548">Nucleotidyltransferase</keyword>
<dbReference type="PANTHER" id="PTHR43777">
    <property type="entry name" value="MOLYBDENUM COFACTOR CYTIDYLYLTRANSFERASE"/>
    <property type="match status" value="1"/>
</dbReference>
<evidence type="ECO:0000313" key="4">
    <source>
        <dbReference type="Proteomes" id="UP000286806"/>
    </source>
</evidence>
<feature type="domain" description="MobA-like NTP transferase" evidence="2">
    <location>
        <begin position="4"/>
        <end position="162"/>
    </location>
</feature>
<dbReference type="EMBL" id="BGOW01000004">
    <property type="protein sequence ID" value="GBL44985.1"/>
    <property type="molecule type" value="Genomic_DNA"/>
</dbReference>
<evidence type="ECO:0000259" key="2">
    <source>
        <dbReference type="Pfam" id="PF12804"/>
    </source>
</evidence>
<dbReference type="Proteomes" id="UP000286806">
    <property type="component" value="Unassembled WGS sequence"/>
</dbReference>
<evidence type="ECO:0000313" key="3">
    <source>
        <dbReference type="EMBL" id="GBL44985.1"/>
    </source>
</evidence>
<gene>
    <name evidence="3" type="ORF">SFMTTN_0786</name>
</gene>
<accession>A0A401JBD6</accession>
<keyword evidence="3" id="KW-0808">Transferase</keyword>
<dbReference type="CDD" id="cd04182">
    <property type="entry name" value="GT_2_like_f"/>
    <property type="match status" value="1"/>
</dbReference>
<proteinExistence type="predicted"/>
<comment type="caution">
    <text evidence="3">The sequence shown here is derived from an EMBL/GenBank/DDBJ whole genome shotgun (WGS) entry which is preliminary data.</text>
</comment>
<dbReference type="AlphaFoldDB" id="A0A401JBD6"/>
<dbReference type="GO" id="GO:0016779">
    <property type="term" value="F:nucleotidyltransferase activity"/>
    <property type="evidence" value="ECO:0007669"/>
    <property type="project" value="UniProtKB-KW"/>
</dbReference>
<evidence type="ECO:0000256" key="1">
    <source>
        <dbReference type="ARBA" id="ARBA00022842"/>
    </source>
</evidence>
<dbReference type="InterPro" id="IPR029044">
    <property type="entry name" value="Nucleotide-diphossugar_trans"/>
</dbReference>
<protein>
    <submittedName>
        <fullName evidence="3">CTP:molybdopterin cytidylyltransferase</fullName>
    </submittedName>
</protein>
<dbReference type="Gene3D" id="3.90.550.10">
    <property type="entry name" value="Spore Coat Polysaccharide Biosynthesis Protein SpsA, Chain A"/>
    <property type="match status" value="1"/>
</dbReference>
<sequence>MIAGILLAAGSSSRFGSNKLLHLLPDGTPIAIAAARKLKAATSMTLAVVHPDNLALADMFAAEGLTVVACPAATQGMGASLACGVRASSHAHGWIVALADMPFIQPATLMEIRSQLEQGAPLAAPVYHGQRGHPVGFASEFFEALAHLSGDQGARAIVRAHEARATLLACEDPGILADIDTTDDMARYRNLLVSQE</sequence>
<dbReference type="OrthoDB" id="5298793at2"/>
<name>A0A401JBD6_9PROT</name>
<dbReference type="SUPFAM" id="SSF53448">
    <property type="entry name" value="Nucleotide-diphospho-sugar transferases"/>
    <property type="match status" value="1"/>
</dbReference>
<dbReference type="Pfam" id="PF12804">
    <property type="entry name" value="NTP_transf_3"/>
    <property type="match status" value="1"/>
</dbReference>
<reference evidence="3 4" key="1">
    <citation type="journal article" date="2019" name="Front. Microbiol.">
        <title>Genomes of Neutrophilic Sulfur-Oxidizing Chemolithoautotrophs Representing 9 Proteobacterial Species From 8 Genera.</title>
        <authorList>
            <person name="Watanabe T."/>
            <person name="Kojima H."/>
            <person name="Umezawa K."/>
            <person name="Hori C."/>
            <person name="Takasuka T.E."/>
            <person name="Kato Y."/>
            <person name="Fukui M."/>
        </authorList>
    </citation>
    <scope>NUCLEOTIDE SEQUENCE [LARGE SCALE GENOMIC DNA]</scope>
    <source>
        <strain evidence="3 4">TTN</strain>
    </source>
</reference>
<dbReference type="RefSeq" id="WP_124703828.1">
    <property type="nucleotide sequence ID" value="NZ_BGOW01000004.1"/>
</dbReference>
<dbReference type="InterPro" id="IPR025877">
    <property type="entry name" value="MobA-like_NTP_Trfase"/>
</dbReference>